<gene>
    <name evidence="1" type="ORF">V565_263260</name>
</gene>
<name>A0A074RJH6_9AGAM</name>
<evidence type="ECO:0000313" key="1">
    <source>
        <dbReference type="EMBL" id="KEP45530.1"/>
    </source>
</evidence>
<dbReference type="HOGENOM" id="CLU_2032226_0_0_1"/>
<feature type="non-terminal residue" evidence="1">
    <location>
        <position position="123"/>
    </location>
</feature>
<evidence type="ECO:0000313" key="2">
    <source>
        <dbReference type="Proteomes" id="UP000027456"/>
    </source>
</evidence>
<sequence length="123" mass="14077">MVRKCLMVSEDRILFDSTTMRIYGDAGIVEKRPPEAEAADLDELQAGLDKFDIVKDPYLASNERGSVGWLWWGMDQLPVPKVAQPRNDQSDQATPLWPQFIWSLKESYFPVDPNYKGPPTAYR</sequence>
<dbReference type="AlphaFoldDB" id="A0A074RJH6"/>
<reference evidence="1 2" key="1">
    <citation type="submission" date="2013-12" db="EMBL/GenBank/DDBJ databases">
        <authorList>
            <person name="Cubeta M."/>
            <person name="Pakala S."/>
            <person name="Fedorova N."/>
            <person name="Thomas E."/>
            <person name="Dean R."/>
            <person name="Jabaji S."/>
            <person name="Neate S."/>
            <person name="Toda T."/>
            <person name="Tavantzis S."/>
            <person name="Vilgalys R."/>
            <person name="Bharathan N."/>
            <person name="Pakala S."/>
            <person name="Losada L.S."/>
            <person name="Zafar N."/>
            <person name="Nierman W."/>
        </authorList>
    </citation>
    <scope>NUCLEOTIDE SEQUENCE [LARGE SCALE GENOMIC DNA]</scope>
    <source>
        <strain evidence="1 2">123E</strain>
    </source>
</reference>
<dbReference type="EMBL" id="AZST01001707">
    <property type="protein sequence ID" value="KEP45530.1"/>
    <property type="molecule type" value="Genomic_DNA"/>
</dbReference>
<keyword evidence="2" id="KW-1185">Reference proteome</keyword>
<accession>A0A074RJH6</accession>
<comment type="caution">
    <text evidence="1">The sequence shown here is derived from an EMBL/GenBank/DDBJ whole genome shotgun (WGS) entry which is preliminary data.</text>
</comment>
<dbReference type="Proteomes" id="UP000027456">
    <property type="component" value="Unassembled WGS sequence"/>
</dbReference>
<protein>
    <submittedName>
        <fullName evidence="1">Uncharacterized protein</fullName>
    </submittedName>
</protein>
<organism evidence="1 2">
    <name type="scientific">Rhizoctonia solani 123E</name>
    <dbReference type="NCBI Taxonomy" id="1423351"/>
    <lineage>
        <taxon>Eukaryota</taxon>
        <taxon>Fungi</taxon>
        <taxon>Dikarya</taxon>
        <taxon>Basidiomycota</taxon>
        <taxon>Agaricomycotina</taxon>
        <taxon>Agaricomycetes</taxon>
        <taxon>Cantharellales</taxon>
        <taxon>Ceratobasidiaceae</taxon>
        <taxon>Rhizoctonia</taxon>
    </lineage>
</organism>
<proteinExistence type="predicted"/>